<accession>A0A4Y0BLP1</accession>
<protein>
    <recommendedName>
        <fullName evidence="3">Secreted protein</fullName>
    </recommendedName>
</protein>
<keyword evidence="1" id="KW-0732">Signal</keyword>
<dbReference type="EnsemblMetazoa" id="AFUN019758-RA">
    <property type="protein sequence ID" value="AFUN019758-PA"/>
    <property type="gene ID" value="AFUN019758"/>
</dbReference>
<proteinExistence type="predicted"/>
<evidence type="ECO:0000313" key="2">
    <source>
        <dbReference type="EnsemblMetazoa" id="AFUN019758-PA"/>
    </source>
</evidence>
<sequence length="126" mass="14293">MGLLQLLEMLLQLSGQLLVGMWRYTVGDPTLHQPIDFVTQLRCKHTQELVVLLLGKLTEPLILLQLYQQLLADLLEECIRRLLAVADGSFQLGTDVFRNHCHVFTQLFPQVGVRSGQGRHSDGYHS</sequence>
<feature type="signal peptide" evidence="1">
    <location>
        <begin position="1"/>
        <end position="27"/>
    </location>
</feature>
<evidence type="ECO:0000256" key="1">
    <source>
        <dbReference type="SAM" id="SignalP"/>
    </source>
</evidence>
<feature type="chain" id="PRO_5021495594" description="Secreted protein" evidence="1">
    <location>
        <begin position="28"/>
        <end position="126"/>
    </location>
</feature>
<organism evidence="2">
    <name type="scientific">Anopheles funestus</name>
    <name type="common">African malaria mosquito</name>
    <dbReference type="NCBI Taxonomy" id="62324"/>
    <lineage>
        <taxon>Eukaryota</taxon>
        <taxon>Metazoa</taxon>
        <taxon>Ecdysozoa</taxon>
        <taxon>Arthropoda</taxon>
        <taxon>Hexapoda</taxon>
        <taxon>Insecta</taxon>
        <taxon>Pterygota</taxon>
        <taxon>Neoptera</taxon>
        <taxon>Endopterygota</taxon>
        <taxon>Diptera</taxon>
        <taxon>Nematocera</taxon>
        <taxon>Culicoidea</taxon>
        <taxon>Culicidae</taxon>
        <taxon>Anophelinae</taxon>
        <taxon>Anopheles</taxon>
    </lineage>
</organism>
<dbReference type="AlphaFoldDB" id="A0A4Y0BLP1"/>
<evidence type="ECO:0008006" key="3">
    <source>
        <dbReference type="Google" id="ProtNLM"/>
    </source>
</evidence>
<reference evidence="2" key="1">
    <citation type="submission" date="2020-05" db="UniProtKB">
        <authorList>
            <consortium name="EnsemblMetazoa"/>
        </authorList>
    </citation>
    <scope>IDENTIFICATION</scope>
    <source>
        <strain evidence="2">FUMOZ</strain>
    </source>
</reference>
<name>A0A4Y0BLP1_ANOFN</name>
<dbReference type="VEuPathDB" id="VectorBase:AFUN019758"/>